<dbReference type="SUPFAM" id="SSF117892">
    <property type="entry name" value="Band 7/SPFH domain"/>
    <property type="match status" value="1"/>
</dbReference>
<feature type="domain" description="Band 7" evidence="1">
    <location>
        <begin position="23"/>
        <end position="217"/>
    </location>
</feature>
<dbReference type="PROSITE" id="PS51257">
    <property type="entry name" value="PROKAR_LIPOPROTEIN"/>
    <property type="match status" value="1"/>
</dbReference>
<proteinExistence type="predicted"/>
<dbReference type="Gene3D" id="3.30.479.30">
    <property type="entry name" value="Band 7 domain"/>
    <property type="match status" value="1"/>
</dbReference>
<dbReference type="InterPro" id="IPR036013">
    <property type="entry name" value="Band_7/SPFH_dom_sf"/>
</dbReference>
<accession>A0A6J5KVY9</accession>
<dbReference type="PANTHER" id="PTHR23222">
    <property type="entry name" value="PROHIBITIN"/>
    <property type="match status" value="1"/>
</dbReference>
<gene>
    <name evidence="2" type="ORF">UFOVP54_126</name>
</gene>
<protein>
    <submittedName>
        <fullName evidence="2">Band 7 domain containing protein</fullName>
    </submittedName>
</protein>
<dbReference type="PANTHER" id="PTHR23222:SF0">
    <property type="entry name" value="PROHIBITIN 1"/>
    <property type="match status" value="1"/>
</dbReference>
<dbReference type="Pfam" id="PF01145">
    <property type="entry name" value="Band_7"/>
    <property type="match status" value="1"/>
</dbReference>
<evidence type="ECO:0000259" key="1">
    <source>
        <dbReference type="Pfam" id="PF01145"/>
    </source>
</evidence>
<organism evidence="2">
    <name type="scientific">uncultured Caudovirales phage</name>
    <dbReference type="NCBI Taxonomy" id="2100421"/>
    <lineage>
        <taxon>Viruses</taxon>
        <taxon>Duplodnaviria</taxon>
        <taxon>Heunggongvirae</taxon>
        <taxon>Uroviricota</taxon>
        <taxon>Caudoviricetes</taxon>
        <taxon>Peduoviridae</taxon>
        <taxon>Maltschvirus</taxon>
        <taxon>Maltschvirus maltsch</taxon>
    </lineage>
</organism>
<name>A0A6J5KVY9_9CAUD</name>
<dbReference type="GO" id="GO:0016020">
    <property type="term" value="C:membrane"/>
    <property type="evidence" value="ECO:0007669"/>
    <property type="project" value="InterPro"/>
</dbReference>
<dbReference type="EMBL" id="LR796188">
    <property type="protein sequence ID" value="CAB4125385.1"/>
    <property type="molecule type" value="Genomic_DNA"/>
</dbReference>
<dbReference type="InterPro" id="IPR000163">
    <property type="entry name" value="Prohibitin"/>
</dbReference>
<sequence length="285" mass="31251">MNRILVVVVGILVVLGLAGSCKIADSAEVALVVDQIGTNKGVPNIEMASGFIFYFPPTQDVFMYPTSVQHKVWTASADEDSPTDEHIDVTSADGATFGLDVAINLQLQRARAAELFIKYRVNMEDLINTRVRTIVRKELIDQATGFASDSLLQHRNVFEAEVNKALAVSLDKEGFSLNNLAIIKMQLPPSYKQAIERKIAVLQETATIKSQTIQAEQTALKKVALAKGNYEAAQYDAKTKEILSQPKILELYRAETARIRATNGTSEYGSNNVFGSTSGILLNRN</sequence>
<dbReference type="InterPro" id="IPR001107">
    <property type="entry name" value="Band_7"/>
</dbReference>
<reference evidence="2" key="1">
    <citation type="submission" date="2020-04" db="EMBL/GenBank/DDBJ databases">
        <authorList>
            <person name="Chiriac C."/>
            <person name="Salcher M."/>
            <person name="Ghai R."/>
            <person name="Kavagutti S V."/>
        </authorList>
    </citation>
    <scope>NUCLEOTIDE SEQUENCE</scope>
</reference>
<evidence type="ECO:0000313" key="2">
    <source>
        <dbReference type="EMBL" id="CAB4125385.1"/>
    </source>
</evidence>